<evidence type="ECO:0000313" key="3">
    <source>
        <dbReference type="Proteomes" id="UP000024635"/>
    </source>
</evidence>
<gene>
    <name evidence="2" type="primary">Acey_s0020.g49</name>
    <name evidence="2" type="ORF">Y032_0020g49</name>
</gene>
<dbReference type="EMBL" id="JARK01001356">
    <property type="protein sequence ID" value="EYC21194.1"/>
    <property type="molecule type" value="Genomic_DNA"/>
</dbReference>
<protein>
    <submittedName>
        <fullName evidence="2">Uncharacterized protein</fullName>
    </submittedName>
</protein>
<accession>A0A016V0K4</accession>
<sequence length="121" mass="13814">MACGTFCANSATVEESKRPGGHFQLKSNYVQFKIAGLFPVPQRTRPRGRLSITIVLVCGYYRLLFSIVINLVSSYVCRFHRRLGGSNLDMFALKDMLLRPRYSAIQSSVDMWSRTHRRTPP</sequence>
<dbReference type="AlphaFoldDB" id="A0A016V0K4"/>
<feature type="transmembrane region" description="Helical" evidence="1">
    <location>
        <begin position="50"/>
        <end position="72"/>
    </location>
</feature>
<keyword evidence="1" id="KW-0472">Membrane</keyword>
<keyword evidence="1" id="KW-0812">Transmembrane</keyword>
<name>A0A016V0K4_9BILA</name>
<dbReference type="Proteomes" id="UP000024635">
    <property type="component" value="Unassembled WGS sequence"/>
</dbReference>
<organism evidence="2 3">
    <name type="scientific">Ancylostoma ceylanicum</name>
    <dbReference type="NCBI Taxonomy" id="53326"/>
    <lineage>
        <taxon>Eukaryota</taxon>
        <taxon>Metazoa</taxon>
        <taxon>Ecdysozoa</taxon>
        <taxon>Nematoda</taxon>
        <taxon>Chromadorea</taxon>
        <taxon>Rhabditida</taxon>
        <taxon>Rhabditina</taxon>
        <taxon>Rhabditomorpha</taxon>
        <taxon>Strongyloidea</taxon>
        <taxon>Ancylostomatidae</taxon>
        <taxon>Ancylostomatinae</taxon>
        <taxon>Ancylostoma</taxon>
    </lineage>
</organism>
<keyword evidence="1" id="KW-1133">Transmembrane helix</keyword>
<comment type="caution">
    <text evidence="2">The sequence shown here is derived from an EMBL/GenBank/DDBJ whole genome shotgun (WGS) entry which is preliminary data.</text>
</comment>
<reference evidence="3" key="1">
    <citation type="journal article" date="2015" name="Nat. Genet.">
        <title>The genome and transcriptome of the zoonotic hookworm Ancylostoma ceylanicum identify infection-specific gene families.</title>
        <authorList>
            <person name="Schwarz E.M."/>
            <person name="Hu Y."/>
            <person name="Antoshechkin I."/>
            <person name="Miller M.M."/>
            <person name="Sternberg P.W."/>
            <person name="Aroian R.V."/>
        </authorList>
    </citation>
    <scope>NUCLEOTIDE SEQUENCE</scope>
    <source>
        <strain evidence="3">HY135</strain>
    </source>
</reference>
<evidence type="ECO:0000256" key="1">
    <source>
        <dbReference type="SAM" id="Phobius"/>
    </source>
</evidence>
<evidence type="ECO:0000313" key="2">
    <source>
        <dbReference type="EMBL" id="EYC21194.1"/>
    </source>
</evidence>
<proteinExistence type="predicted"/>
<keyword evidence="3" id="KW-1185">Reference proteome</keyword>